<dbReference type="GO" id="GO:0016020">
    <property type="term" value="C:membrane"/>
    <property type="evidence" value="ECO:0007669"/>
    <property type="project" value="UniProtKB-SubCell"/>
</dbReference>
<dbReference type="EMBL" id="JAXUIC010000004">
    <property type="protein sequence ID" value="KAK4595048.1"/>
    <property type="molecule type" value="Genomic_DNA"/>
</dbReference>
<feature type="transmembrane region" description="Helical" evidence="5">
    <location>
        <begin position="137"/>
        <end position="154"/>
    </location>
</feature>
<evidence type="ECO:0000256" key="1">
    <source>
        <dbReference type="ARBA" id="ARBA00004141"/>
    </source>
</evidence>
<feature type="domain" description="Major facilitator superfamily (MFS) profile" evidence="6">
    <location>
        <begin position="1"/>
        <end position="408"/>
    </location>
</feature>
<dbReference type="SUPFAM" id="SSF103473">
    <property type="entry name" value="MFS general substrate transporter"/>
    <property type="match status" value="1"/>
</dbReference>
<dbReference type="GO" id="GO:0022857">
    <property type="term" value="F:transmembrane transporter activity"/>
    <property type="evidence" value="ECO:0007669"/>
    <property type="project" value="InterPro"/>
</dbReference>
<feature type="transmembrane region" description="Helical" evidence="5">
    <location>
        <begin position="365"/>
        <end position="385"/>
    </location>
</feature>
<evidence type="ECO:0000256" key="4">
    <source>
        <dbReference type="ARBA" id="ARBA00023136"/>
    </source>
</evidence>
<reference evidence="7 8" key="1">
    <citation type="journal article" date="2023" name="G3 (Bethesda)">
        <title>A haplotype-resolved chromosome-scale genome for Quercus rubra L. provides insights into the genetics of adaptive traits for red oak species.</title>
        <authorList>
            <person name="Kapoor B."/>
            <person name="Jenkins J."/>
            <person name="Schmutz J."/>
            <person name="Zhebentyayeva T."/>
            <person name="Kuelheim C."/>
            <person name="Coggeshall M."/>
            <person name="Heim C."/>
            <person name="Lasky J.R."/>
            <person name="Leites L."/>
            <person name="Islam-Faridi N."/>
            <person name="Romero-Severson J."/>
            <person name="DeLeo V.L."/>
            <person name="Lucas S.M."/>
            <person name="Lazic D."/>
            <person name="Gailing O."/>
            <person name="Carlson J."/>
            <person name="Staton M."/>
        </authorList>
    </citation>
    <scope>NUCLEOTIDE SEQUENCE [LARGE SCALE GENOMIC DNA]</scope>
    <source>
        <strain evidence="7">Pseudo-F2</strain>
    </source>
</reference>
<organism evidence="7 8">
    <name type="scientific">Quercus rubra</name>
    <name type="common">Northern red oak</name>
    <name type="synonym">Quercus borealis</name>
    <dbReference type="NCBI Taxonomy" id="3512"/>
    <lineage>
        <taxon>Eukaryota</taxon>
        <taxon>Viridiplantae</taxon>
        <taxon>Streptophyta</taxon>
        <taxon>Embryophyta</taxon>
        <taxon>Tracheophyta</taxon>
        <taxon>Spermatophyta</taxon>
        <taxon>Magnoliopsida</taxon>
        <taxon>eudicotyledons</taxon>
        <taxon>Gunneridae</taxon>
        <taxon>Pentapetalae</taxon>
        <taxon>rosids</taxon>
        <taxon>fabids</taxon>
        <taxon>Fagales</taxon>
        <taxon>Fagaceae</taxon>
        <taxon>Quercus</taxon>
    </lineage>
</organism>
<accession>A0AAN7FJF9</accession>
<dbReference type="InterPro" id="IPR020846">
    <property type="entry name" value="MFS_dom"/>
</dbReference>
<dbReference type="Proteomes" id="UP001324115">
    <property type="component" value="Unassembled WGS sequence"/>
</dbReference>
<comment type="caution">
    <text evidence="7">The sequence shown here is derived from an EMBL/GenBank/DDBJ whole genome shotgun (WGS) entry which is preliminary data.</text>
</comment>
<evidence type="ECO:0000256" key="5">
    <source>
        <dbReference type="SAM" id="Phobius"/>
    </source>
</evidence>
<dbReference type="PANTHER" id="PTHR24064">
    <property type="entry name" value="SOLUTE CARRIER FAMILY 22 MEMBER"/>
    <property type="match status" value="1"/>
</dbReference>
<evidence type="ECO:0000256" key="2">
    <source>
        <dbReference type="ARBA" id="ARBA00022692"/>
    </source>
</evidence>
<evidence type="ECO:0000256" key="3">
    <source>
        <dbReference type="ARBA" id="ARBA00022989"/>
    </source>
</evidence>
<proteinExistence type="predicted"/>
<dbReference type="InterPro" id="IPR036259">
    <property type="entry name" value="MFS_trans_sf"/>
</dbReference>
<dbReference type="InterPro" id="IPR005828">
    <property type="entry name" value="MFS_sugar_transport-like"/>
</dbReference>
<evidence type="ECO:0000259" key="6">
    <source>
        <dbReference type="PROSITE" id="PS50850"/>
    </source>
</evidence>
<feature type="transmembrane region" description="Helical" evidence="5">
    <location>
        <begin position="166"/>
        <end position="184"/>
    </location>
</feature>
<dbReference type="Gene3D" id="1.20.1250.20">
    <property type="entry name" value="MFS general substrate transporter like domains"/>
    <property type="match status" value="2"/>
</dbReference>
<name>A0AAN7FJF9_QUERU</name>
<feature type="transmembrane region" description="Helical" evidence="5">
    <location>
        <begin position="309"/>
        <end position="327"/>
    </location>
</feature>
<keyword evidence="3 5" id="KW-1133">Transmembrane helix</keyword>
<protein>
    <recommendedName>
        <fullName evidence="6">Major facilitator superfamily (MFS) profile domain-containing protein</fullName>
    </recommendedName>
</protein>
<evidence type="ECO:0000313" key="7">
    <source>
        <dbReference type="EMBL" id="KAK4595048.1"/>
    </source>
</evidence>
<feature type="transmembrane region" description="Helical" evidence="5">
    <location>
        <begin position="108"/>
        <end position="131"/>
    </location>
</feature>
<gene>
    <name evidence="7" type="ORF">RGQ29_018695</name>
</gene>
<evidence type="ECO:0000313" key="8">
    <source>
        <dbReference type="Proteomes" id="UP001324115"/>
    </source>
</evidence>
<feature type="transmembrane region" description="Helical" evidence="5">
    <location>
        <begin position="84"/>
        <end position="103"/>
    </location>
</feature>
<dbReference type="PROSITE" id="PS50850">
    <property type="entry name" value="MFS"/>
    <property type="match status" value="1"/>
</dbReference>
<keyword evidence="4 5" id="KW-0472">Membrane</keyword>
<keyword evidence="2 5" id="KW-0812">Transmembrane</keyword>
<dbReference type="Pfam" id="PF00083">
    <property type="entry name" value="Sugar_tr"/>
    <property type="match status" value="1"/>
</dbReference>
<feature type="transmembrane region" description="Helical" evidence="5">
    <location>
        <begin position="235"/>
        <end position="257"/>
    </location>
</feature>
<sequence>MGGFGWSQFLQAILVSPPCAQQTFISIYTDAEPKWHCNFSTICNKCQVSKSDWSWDEPSQKTIISEWGLECASSFMTGLPASSFFIGSLIGGFTLAMLGDIFLGRKNLLFLSCLIMSIASLLTAFSINIWMYSLLRLVSGIGRASIMTCSLILLTERVGKRWRGQIGSATFCSYTVGVLSSPALAYMNRGSSWRILYLYASIPAIFYCIITYFPVYESHRWLFMDLFKRRWALQWVLATMVLGFGIGVAFFGTLIGVNSFLAYQIPLFFIARWKRKISLFAFCITSGICNILCVVVGRRREGIQIGLDLASLFFSCLAYNVLLTFTIELFPTTVRNSATSLVRQVVVFGSAFDSILTSAAMRNEFLSIGILGLSILLCGFIVIIFPETKGKSLCNTMDEQEHKESTTV</sequence>
<comment type="subcellular location">
    <subcellularLocation>
        <location evidence="1">Membrane</location>
        <topology evidence="1">Multi-pass membrane protein</topology>
    </subcellularLocation>
</comment>
<keyword evidence="8" id="KW-1185">Reference proteome</keyword>
<feature type="transmembrane region" description="Helical" evidence="5">
    <location>
        <begin position="196"/>
        <end position="215"/>
    </location>
</feature>
<dbReference type="AlphaFoldDB" id="A0AAN7FJF9"/>
<feature type="transmembrane region" description="Helical" evidence="5">
    <location>
        <begin position="277"/>
        <end position="297"/>
    </location>
</feature>